<reference evidence="4 5" key="1">
    <citation type="submission" date="2016-04" db="EMBL/GenBank/DDBJ databases">
        <title>Complete genome sequence of Fictibacillus phosphorivorans G25-29, a strain toxic to nematodes.</title>
        <authorList>
            <person name="Zheng Z."/>
        </authorList>
    </citation>
    <scope>NUCLEOTIDE SEQUENCE [LARGE SCALE GENOMIC DNA]</scope>
    <source>
        <strain evidence="4 5">G25-29</strain>
    </source>
</reference>
<dbReference type="GO" id="GO:0016616">
    <property type="term" value="F:oxidoreductase activity, acting on the CH-OH group of donors, NAD or NADP as acceptor"/>
    <property type="evidence" value="ECO:0007669"/>
    <property type="project" value="UniProtKB-ARBA"/>
</dbReference>
<dbReference type="InterPro" id="IPR036291">
    <property type="entry name" value="NAD(P)-bd_dom_sf"/>
</dbReference>
<evidence type="ECO:0000313" key="4">
    <source>
        <dbReference type="EMBL" id="ANC77777.1"/>
    </source>
</evidence>
<evidence type="ECO:0000256" key="2">
    <source>
        <dbReference type="ARBA" id="ARBA00023002"/>
    </source>
</evidence>
<comment type="similarity">
    <text evidence="1 3">Belongs to the short-chain dehydrogenases/reductases (SDR) family.</text>
</comment>
<dbReference type="Pfam" id="PF00106">
    <property type="entry name" value="adh_short"/>
    <property type="match status" value="1"/>
</dbReference>
<protein>
    <submittedName>
        <fullName evidence="4">Oxidoreductase</fullName>
    </submittedName>
</protein>
<name>A0A160INU7_9BACL</name>
<dbReference type="PRINTS" id="PR00081">
    <property type="entry name" value="GDHRDH"/>
</dbReference>
<dbReference type="InterPro" id="IPR020904">
    <property type="entry name" value="Sc_DH/Rdtase_CS"/>
</dbReference>
<dbReference type="PROSITE" id="PS00061">
    <property type="entry name" value="ADH_SHORT"/>
    <property type="match status" value="1"/>
</dbReference>
<dbReference type="PANTHER" id="PTHR44196">
    <property type="entry name" value="DEHYDROGENASE/REDUCTASE SDR FAMILY MEMBER 7B"/>
    <property type="match status" value="1"/>
</dbReference>
<dbReference type="EMBL" id="CP015378">
    <property type="protein sequence ID" value="ANC77777.1"/>
    <property type="molecule type" value="Genomic_DNA"/>
</dbReference>
<dbReference type="FunFam" id="3.40.50.720:FF:000047">
    <property type="entry name" value="NADP-dependent L-serine/L-allo-threonine dehydrogenase"/>
    <property type="match status" value="1"/>
</dbReference>
<dbReference type="GO" id="GO:0016020">
    <property type="term" value="C:membrane"/>
    <property type="evidence" value="ECO:0007669"/>
    <property type="project" value="TreeGrafter"/>
</dbReference>
<dbReference type="InterPro" id="IPR002347">
    <property type="entry name" value="SDR_fam"/>
</dbReference>
<proteinExistence type="inferred from homology"/>
<accession>A0A160INU7</accession>
<dbReference type="STRING" id="1221500.ABE65_013595"/>
<organism evidence="4 5">
    <name type="scientific">Fictibacillus phosphorivorans</name>
    <dbReference type="NCBI Taxonomy" id="1221500"/>
    <lineage>
        <taxon>Bacteria</taxon>
        <taxon>Bacillati</taxon>
        <taxon>Bacillota</taxon>
        <taxon>Bacilli</taxon>
        <taxon>Bacillales</taxon>
        <taxon>Fictibacillaceae</taxon>
        <taxon>Fictibacillus</taxon>
    </lineage>
</organism>
<evidence type="ECO:0000256" key="3">
    <source>
        <dbReference type="RuleBase" id="RU000363"/>
    </source>
</evidence>
<dbReference type="Gene3D" id="3.40.50.720">
    <property type="entry name" value="NAD(P)-binding Rossmann-like Domain"/>
    <property type="match status" value="1"/>
</dbReference>
<dbReference type="PANTHER" id="PTHR44196:SF1">
    <property type="entry name" value="DEHYDROGENASE_REDUCTASE SDR FAMILY MEMBER 7B"/>
    <property type="match status" value="1"/>
</dbReference>
<keyword evidence="5" id="KW-1185">Reference proteome</keyword>
<dbReference type="SUPFAM" id="SSF51735">
    <property type="entry name" value="NAD(P)-binding Rossmann-fold domains"/>
    <property type="match status" value="1"/>
</dbReference>
<dbReference type="PIRSF" id="PIRSF000126">
    <property type="entry name" value="11-beta-HSD1"/>
    <property type="match status" value="1"/>
</dbReference>
<keyword evidence="2" id="KW-0560">Oxidoreductase</keyword>
<dbReference type="AlphaFoldDB" id="A0A160INU7"/>
<sequence length="263" mass="28728">MSTLRNKVVLITGASGGLGAHLAMDVAKKGATPILTARREDQLKVVQEAILKATNIKAPYYILDVSNTDSVEEVFSTILSEHQNIHILVNNAGYGIFEEFVDSPWKNIEGMFSTNVLGLMACTRAVLPHMLQRGSGHIVNIASQAGKISTPKSSVYAATKHAVLGFSNGLRLEVAHKGVDVTTINPGPIATNFFTLADQSGNYVKNVQKLMLQPSHVSDKIVKAMERPVREINLPWWMNVGSTMYQVMPKLIETLGGKSFRQK</sequence>
<evidence type="ECO:0000256" key="1">
    <source>
        <dbReference type="ARBA" id="ARBA00006484"/>
    </source>
</evidence>
<dbReference type="RefSeq" id="WP_066395926.1">
    <property type="nucleotide sequence ID" value="NZ_CP015378.1"/>
</dbReference>
<dbReference type="PRINTS" id="PR00080">
    <property type="entry name" value="SDRFAMILY"/>
</dbReference>
<evidence type="ECO:0000313" key="5">
    <source>
        <dbReference type="Proteomes" id="UP000076623"/>
    </source>
</evidence>
<gene>
    <name evidence="4" type="ORF">ABE65_013595</name>
</gene>
<dbReference type="KEGG" id="fpn:ABE65_013595"/>
<dbReference type="Proteomes" id="UP000076623">
    <property type="component" value="Chromosome"/>
</dbReference>